<comment type="pathway">
    <text evidence="6">Amino-acid biosynthesis; L-methionine biosynthesis via de novo pathway; L-cystathionine from O-succinyl-L-homoserine: step 1/1.</text>
</comment>
<evidence type="ECO:0000256" key="7">
    <source>
        <dbReference type="ARBA" id="ARBA00066530"/>
    </source>
</evidence>
<dbReference type="OrthoDB" id="10047078at2759"/>
<evidence type="ECO:0000256" key="5">
    <source>
        <dbReference type="ARBA" id="ARBA00058439"/>
    </source>
</evidence>
<dbReference type="InterPro" id="IPR051750">
    <property type="entry name" value="Trans-sulfuration_enzymes"/>
</dbReference>
<dbReference type="FunFam" id="3.90.1150.10:FF:000063">
    <property type="entry name" value="Probable cystathionine gamma-synthase"/>
    <property type="match status" value="1"/>
</dbReference>
<accession>A0A0C9T968</accession>
<protein>
    <recommendedName>
        <fullName evidence="7">cystathionine gamma-synthase</fullName>
        <ecNumber evidence="7">2.5.1.48</ecNumber>
    </recommendedName>
    <alternativeName>
        <fullName evidence="8">O-succinylhomoserine (thiol)-lyase</fullName>
    </alternativeName>
</protein>
<dbReference type="SUPFAM" id="SSF53383">
    <property type="entry name" value="PLP-dependent transferases"/>
    <property type="match status" value="1"/>
</dbReference>
<dbReference type="EC" id="2.5.1.48" evidence="7"/>
<dbReference type="FunFam" id="3.40.640.10:FF:000094">
    <property type="entry name" value="Probable cystathionine gamma-synthase"/>
    <property type="match status" value="1"/>
</dbReference>
<dbReference type="HOGENOM" id="CLU_011302_1_0_1"/>
<dbReference type="Pfam" id="PF01053">
    <property type="entry name" value="Cys_Met_Meta_PP"/>
    <property type="match status" value="1"/>
</dbReference>
<dbReference type="InterPro" id="IPR015421">
    <property type="entry name" value="PyrdxlP-dep_Trfase_major"/>
</dbReference>
<keyword evidence="2" id="KW-0808">Transferase</keyword>
<dbReference type="InterPro" id="IPR000277">
    <property type="entry name" value="Cys/Met-Metab_PyrdxlP-dep_enz"/>
</dbReference>
<sequence>MSAAVTSYDKIVCPSLGDSIPSALPHAISVSLPTWKDNVGYEEGERRVIDAMCTGYPRFFVHKSIQKLSAICEAKFGLQNEQCMLFPKAYIANRCRDFMIARSIEPSTPLAVRLVQWIIHADETSSSIGHEIELHIVLFPSDAYPIAKQFWQHAGLGISSRMAVACLSVLEEQGEISRPKSPAMSTSPPRTCFPSRNRHYGSKATPSFGKVAATTQAQSVAQARDEDWNDQGSYLEERYGRNLPTSAAMLAKRTLRRRIAGVLAHEEDSSPNGGDELRPSTRGVEGVTEEDVYLFPTGMAAIWSAHQLCLASLPPAKSVCFGFTYTDTLKILQKWGPGCYFFGNGDEADVDALEALLSSSESPKILALLCEFPSNPLLRSANLGRLRNLADRYDFPLVIDETVGNFVNVEILPFADILVSSLSKVFSGETNVMGGSLILNPKGKHYPTLKAKFEETYEDSYWYEDAIYMERNSRNFVKRVWIINRNTEAVCDFLHSYSRLATPNPVIKNVYYPKWESRQNYDVCRLPLPEGEKGGNFGGLFSITFTSEEAAHAFFDTLPCAKGPSLGTNFTLACPYTILAHFTELDWAAEYGVEKSLVRVSVGLEDRECLLAWFGLALKAAEEAGKSKTASS</sequence>
<name>A0A0C9T968_SPHS4</name>
<dbReference type="GO" id="GO:0019346">
    <property type="term" value="P:transsulfuration"/>
    <property type="evidence" value="ECO:0007669"/>
    <property type="project" value="InterPro"/>
</dbReference>
<evidence type="ECO:0000256" key="6">
    <source>
        <dbReference type="ARBA" id="ARBA00060510"/>
    </source>
</evidence>
<dbReference type="Gene3D" id="3.90.1150.10">
    <property type="entry name" value="Aspartate Aminotransferase, domain 1"/>
    <property type="match status" value="1"/>
</dbReference>
<keyword evidence="11" id="KW-1185">Reference proteome</keyword>
<dbReference type="EMBL" id="KN837405">
    <property type="protein sequence ID" value="KIJ25628.1"/>
    <property type="molecule type" value="Genomic_DNA"/>
</dbReference>
<evidence type="ECO:0000256" key="3">
    <source>
        <dbReference type="ARBA" id="ARBA00022898"/>
    </source>
</evidence>
<evidence type="ECO:0000256" key="2">
    <source>
        <dbReference type="ARBA" id="ARBA00022679"/>
    </source>
</evidence>
<dbReference type="InterPro" id="IPR015422">
    <property type="entry name" value="PyrdxlP-dep_Trfase_small"/>
</dbReference>
<evidence type="ECO:0000256" key="9">
    <source>
        <dbReference type="SAM" id="MobiDB-lite"/>
    </source>
</evidence>
<comment type="cofactor">
    <cofactor evidence="1">
        <name>pyridoxal 5'-phosphate</name>
        <dbReference type="ChEBI" id="CHEBI:597326"/>
    </cofactor>
</comment>
<evidence type="ECO:0000256" key="4">
    <source>
        <dbReference type="ARBA" id="ARBA00051441"/>
    </source>
</evidence>
<dbReference type="InterPro" id="IPR015424">
    <property type="entry name" value="PyrdxlP-dep_Trfase"/>
</dbReference>
<proteinExistence type="predicted"/>
<dbReference type="PANTHER" id="PTHR42699">
    <property type="match status" value="1"/>
</dbReference>
<evidence type="ECO:0000256" key="8">
    <source>
        <dbReference type="ARBA" id="ARBA00083849"/>
    </source>
</evidence>
<dbReference type="GO" id="GO:0030170">
    <property type="term" value="F:pyridoxal phosphate binding"/>
    <property type="evidence" value="ECO:0007669"/>
    <property type="project" value="InterPro"/>
</dbReference>
<evidence type="ECO:0000256" key="1">
    <source>
        <dbReference type="ARBA" id="ARBA00001933"/>
    </source>
</evidence>
<reference evidence="10 11" key="1">
    <citation type="submission" date="2014-06" db="EMBL/GenBank/DDBJ databases">
        <title>Evolutionary Origins and Diversification of the Mycorrhizal Mutualists.</title>
        <authorList>
            <consortium name="DOE Joint Genome Institute"/>
            <consortium name="Mycorrhizal Genomics Consortium"/>
            <person name="Kohler A."/>
            <person name="Kuo A."/>
            <person name="Nagy L.G."/>
            <person name="Floudas D."/>
            <person name="Copeland A."/>
            <person name="Barry K.W."/>
            <person name="Cichocki N."/>
            <person name="Veneault-Fourrey C."/>
            <person name="LaButti K."/>
            <person name="Lindquist E.A."/>
            <person name="Lipzen A."/>
            <person name="Lundell T."/>
            <person name="Morin E."/>
            <person name="Murat C."/>
            <person name="Riley R."/>
            <person name="Ohm R."/>
            <person name="Sun H."/>
            <person name="Tunlid A."/>
            <person name="Henrissat B."/>
            <person name="Grigoriev I.V."/>
            <person name="Hibbett D.S."/>
            <person name="Martin F."/>
        </authorList>
    </citation>
    <scope>NUCLEOTIDE SEQUENCE [LARGE SCALE GENOMIC DNA]</scope>
    <source>
        <strain evidence="10 11">SS14</strain>
    </source>
</reference>
<evidence type="ECO:0000313" key="10">
    <source>
        <dbReference type="EMBL" id="KIJ25628.1"/>
    </source>
</evidence>
<dbReference type="Proteomes" id="UP000054279">
    <property type="component" value="Unassembled WGS sequence"/>
</dbReference>
<feature type="region of interest" description="Disordered" evidence="9">
    <location>
        <begin position="177"/>
        <end position="197"/>
    </location>
</feature>
<comment type="function">
    <text evidence="5">Catalyzes the formation of L-cystathionine from O-succinyl-L-homoserine (OSHS) and L-cysteine, via a gamma-replacement reaction. In the absence of thiol, catalyzes gamma-elimination to form 2-oxobutanoate, succinate and ammonia.</text>
</comment>
<dbReference type="AlphaFoldDB" id="A0A0C9T968"/>
<evidence type="ECO:0000313" key="11">
    <source>
        <dbReference type="Proteomes" id="UP000054279"/>
    </source>
</evidence>
<gene>
    <name evidence="10" type="ORF">M422DRAFT_273385</name>
</gene>
<dbReference type="GO" id="GO:0003962">
    <property type="term" value="F:cystathionine gamma-synthase activity"/>
    <property type="evidence" value="ECO:0007669"/>
    <property type="project" value="UniProtKB-EC"/>
</dbReference>
<organism evidence="10 11">
    <name type="scientific">Sphaerobolus stellatus (strain SS14)</name>
    <dbReference type="NCBI Taxonomy" id="990650"/>
    <lineage>
        <taxon>Eukaryota</taxon>
        <taxon>Fungi</taxon>
        <taxon>Dikarya</taxon>
        <taxon>Basidiomycota</taxon>
        <taxon>Agaricomycotina</taxon>
        <taxon>Agaricomycetes</taxon>
        <taxon>Phallomycetidae</taxon>
        <taxon>Geastrales</taxon>
        <taxon>Sphaerobolaceae</taxon>
        <taxon>Sphaerobolus</taxon>
    </lineage>
</organism>
<dbReference type="PANTHER" id="PTHR42699:SF1">
    <property type="entry name" value="CYSTATHIONINE GAMMA-SYNTHASE-RELATED"/>
    <property type="match status" value="1"/>
</dbReference>
<comment type="catalytic activity">
    <reaction evidence="4">
        <text>O-succinyl-L-homoserine + L-cysteine = L,L-cystathionine + succinate + H(+)</text>
        <dbReference type="Rhea" id="RHEA:20397"/>
        <dbReference type="ChEBI" id="CHEBI:15378"/>
        <dbReference type="ChEBI" id="CHEBI:30031"/>
        <dbReference type="ChEBI" id="CHEBI:35235"/>
        <dbReference type="ChEBI" id="CHEBI:57661"/>
        <dbReference type="ChEBI" id="CHEBI:58161"/>
        <dbReference type="EC" id="2.5.1.48"/>
    </reaction>
</comment>
<dbReference type="Gene3D" id="3.40.640.10">
    <property type="entry name" value="Type I PLP-dependent aspartate aminotransferase-like (Major domain)"/>
    <property type="match status" value="1"/>
</dbReference>
<keyword evidence="3" id="KW-0663">Pyridoxal phosphate</keyword>